<dbReference type="Pfam" id="PF13335">
    <property type="entry name" value="Mg_chelatase_C"/>
    <property type="match status" value="1"/>
</dbReference>
<dbReference type="NCBIfam" id="TIGR00368">
    <property type="entry name" value="YifB family Mg chelatase-like AAA ATPase"/>
    <property type="match status" value="1"/>
</dbReference>
<dbReference type="EMBL" id="JAIKTU010000006">
    <property type="protein sequence ID" value="MBY0755560.1"/>
    <property type="molecule type" value="Genomic_DNA"/>
</dbReference>
<evidence type="ECO:0000313" key="5">
    <source>
        <dbReference type="Proteomes" id="UP001299068"/>
    </source>
</evidence>
<name>A0ABS7KXL2_CLOSR</name>
<proteinExistence type="inferred from homology"/>
<dbReference type="Gene3D" id="3.30.230.10">
    <property type="match status" value="1"/>
</dbReference>
<comment type="caution">
    <text evidence="4">The sequence shown here is derived from an EMBL/GenBank/DDBJ whole genome shotgun (WGS) entry which is preliminary data.</text>
</comment>
<reference evidence="4 5" key="1">
    <citation type="journal article" date="2021" name="Cell Host Microbe">
        <title>in vivo commensal control of Clostridioides difficile virulence.</title>
        <authorList>
            <person name="Girinathan B.P."/>
            <person name="Dibenedetto N."/>
            <person name="Worley J.N."/>
            <person name="Peltier J."/>
            <person name="Arrieta-Ortiz M.L."/>
            <person name="Rupa Christinal Immanuel S."/>
            <person name="Lavin R."/>
            <person name="Delaney M.L."/>
            <person name="Cummins C."/>
            <person name="Hoffmann M."/>
            <person name="Luo Y."/>
            <person name="Gonzalez-Escalona N."/>
            <person name="Allard M."/>
            <person name="Onderdonk A.B."/>
            <person name="Gerber G.K."/>
            <person name="Sonenshein A.L."/>
            <person name="Baliga N."/>
            <person name="Dupuy B."/>
            <person name="Bry L."/>
        </authorList>
    </citation>
    <scope>NUCLEOTIDE SEQUENCE [LARGE SCALE GENOMIC DNA]</scope>
    <source>
        <strain evidence="4 5">DSM 599</strain>
    </source>
</reference>
<dbReference type="InterPro" id="IPR003593">
    <property type="entry name" value="AAA+_ATPase"/>
</dbReference>
<dbReference type="PANTHER" id="PTHR32039">
    <property type="entry name" value="MAGNESIUM-CHELATASE SUBUNIT CHLI"/>
    <property type="match status" value="1"/>
</dbReference>
<organism evidence="4 5">
    <name type="scientific">Clostridium sardiniense</name>
    <name type="common">Clostridium absonum</name>
    <dbReference type="NCBI Taxonomy" id="29369"/>
    <lineage>
        <taxon>Bacteria</taxon>
        <taxon>Bacillati</taxon>
        <taxon>Bacillota</taxon>
        <taxon>Clostridia</taxon>
        <taxon>Eubacteriales</taxon>
        <taxon>Clostridiaceae</taxon>
        <taxon>Clostridium</taxon>
    </lineage>
</organism>
<accession>A0ABS7KXL2</accession>
<sequence length="509" mass="57738">MAINIKSATNIGINSFIVNVEVDISKGLPGFNIVGLADTSVREAKERVRTAIVNSGFEFPLGRIVINLAPADIKKIGTLLDLPIAIGILIESNQIQKKDLDKYLIIGELSLNGELKRTRGITPIIIKGIEEDIENFIIPRENIDEAIEVSKGNVYAMTSLKESVDYVNCEDMLPLDFGEYKEEKNVEWENNFNSIIGQYSSKRAMEIAAAGRHNILLYGNPGSGKTMLAKAFNSILPPLTEEEKIEIAKIYSICGIIDTYKNIRIPFREPHHTISKVALVGGGRDIKPGEITLAHNGVLYLDEILEFKKEVLEVLRIPLEEGVIRVDRINERVEMPSKFQLIASFNPCPCGKKSIIPGEYDKCECSESEIRRYQKRLSKPLKDRIDIFNYVPSLKFEELKKKNLEDETKNIKERVLKAREIQKERLKDTSYKFNSDIRGKDIFNLCKISREGKEILENYFKINNPSLRGYGKVIKVAQTIADLELQEVIKREHIIEAINYRKDVNGEII</sequence>
<dbReference type="RefSeq" id="WP_221860934.1">
    <property type="nucleotide sequence ID" value="NZ_JAIKTU010000006.1"/>
</dbReference>
<dbReference type="InterPro" id="IPR025158">
    <property type="entry name" value="Mg_chelat-rel_C"/>
</dbReference>
<dbReference type="InterPro" id="IPR000523">
    <property type="entry name" value="Mg_chelatse_chII-like_cat_dom"/>
</dbReference>
<dbReference type="InterPro" id="IPR004482">
    <property type="entry name" value="Mg_chelat-rel"/>
</dbReference>
<dbReference type="InterPro" id="IPR020568">
    <property type="entry name" value="Ribosomal_Su5_D2-typ_SF"/>
</dbReference>
<dbReference type="Pfam" id="PF01078">
    <property type="entry name" value="Mg_chelatase"/>
    <property type="match status" value="1"/>
</dbReference>
<evidence type="ECO:0000259" key="3">
    <source>
        <dbReference type="SMART" id="SM00382"/>
    </source>
</evidence>
<dbReference type="SUPFAM" id="SSF54211">
    <property type="entry name" value="Ribosomal protein S5 domain 2-like"/>
    <property type="match status" value="1"/>
</dbReference>
<dbReference type="InterPro" id="IPR045006">
    <property type="entry name" value="CHLI-like"/>
</dbReference>
<dbReference type="InterPro" id="IPR014721">
    <property type="entry name" value="Ribsml_uS5_D2-typ_fold_subgr"/>
</dbReference>
<dbReference type="Pfam" id="PF13541">
    <property type="entry name" value="ChlI"/>
    <property type="match status" value="1"/>
</dbReference>
<dbReference type="PANTHER" id="PTHR32039:SF7">
    <property type="entry name" value="COMPETENCE PROTEIN COMM"/>
    <property type="match status" value="1"/>
</dbReference>
<feature type="coiled-coil region" evidence="2">
    <location>
        <begin position="394"/>
        <end position="421"/>
    </location>
</feature>
<dbReference type="SMART" id="SM00382">
    <property type="entry name" value="AAA"/>
    <property type="match status" value="1"/>
</dbReference>
<gene>
    <name evidence="4" type="ORF">K5V21_08820</name>
</gene>
<keyword evidence="2" id="KW-0175">Coiled coil</keyword>
<dbReference type="Proteomes" id="UP001299068">
    <property type="component" value="Unassembled WGS sequence"/>
</dbReference>
<keyword evidence="5" id="KW-1185">Reference proteome</keyword>
<evidence type="ECO:0000256" key="1">
    <source>
        <dbReference type="ARBA" id="ARBA00006354"/>
    </source>
</evidence>
<evidence type="ECO:0000256" key="2">
    <source>
        <dbReference type="SAM" id="Coils"/>
    </source>
</evidence>
<dbReference type="SUPFAM" id="SSF52540">
    <property type="entry name" value="P-loop containing nucleoside triphosphate hydrolases"/>
    <property type="match status" value="1"/>
</dbReference>
<dbReference type="Gene3D" id="3.40.50.300">
    <property type="entry name" value="P-loop containing nucleotide triphosphate hydrolases"/>
    <property type="match status" value="1"/>
</dbReference>
<evidence type="ECO:0000313" key="4">
    <source>
        <dbReference type="EMBL" id="MBY0755560.1"/>
    </source>
</evidence>
<dbReference type="InterPro" id="IPR027417">
    <property type="entry name" value="P-loop_NTPase"/>
</dbReference>
<comment type="similarity">
    <text evidence="1">Belongs to the Mg-chelatase subunits D/I family. ComM subfamily.</text>
</comment>
<feature type="domain" description="AAA+ ATPase" evidence="3">
    <location>
        <begin position="211"/>
        <end position="499"/>
    </location>
</feature>
<protein>
    <submittedName>
        <fullName evidence="4">YifB family Mg chelatase-like AAA ATPase</fullName>
    </submittedName>
</protein>